<feature type="non-terminal residue" evidence="2">
    <location>
        <position position="1"/>
    </location>
</feature>
<evidence type="ECO:0000256" key="1">
    <source>
        <dbReference type="SAM" id="Coils"/>
    </source>
</evidence>
<proteinExistence type="predicted"/>
<dbReference type="EMBL" id="CAJVQB010081599">
    <property type="protein sequence ID" value="CAG8845967.1"/>
    <property type="molecule type" value="Genomic_DNA"/>
</dbReference>
<feature type="non-terminal residue" evidence="2">
    <location>
        <position position="275"/>
    </location>
</feature>
<organism evidence="2 3">
    <name type="scientific">Gigaspora margarita</name>
    <dbReference type="NCBI Taxonomy" id="4874"/>
    <lineage>
        <taxon>Eukaryota</taxon>
        <taxon>Fungi</taxon>
        <taxon>Fungi incertae sedis</taxon>
        <taxon>Mucoromycota</taxon>
        <taxon>Glomeromycotina</taxon>
        <taxon>Glomeromycetes</taxon>
        <taxon>Diversisporales</taxon>
        <taxon>Gigasporaceae</taxon>
        <taxon>Gigaspora</taxon>
    </lineage>
</organism>
<evidence type="ECO:0000313" key="2">
    <source>
        <dbReference type="EMBL" id="CAG8845967.1"/>
    </source>
</evidence>
<name>A0ABN7X3W9_GIGMA</name>
<accession>A0ABN7X3W9</accession>
<gene>
    <name evidence="2" type="ORF">GMARGA_LOCUS37924</name>
</gene>
<comment type="caution">
    <text evidence="2">The sequence shown here is derived from an EMBL/GenBank/DDBJ whole genome shotgun (WGS) entry which is preliminary data.</text>
</comment>
<dbReference type="Proteomes" id="UP000789901">
    <property type="component" value="Unassembled WGS sequence"/>
</dbReference>
<reference evidence="2 3" key="1">
    <citation type="submission" date="2021-06" db="EMBL/GenBank/DDBJ databases">
        <authorList>
            <person name="Kallberg Y."/>
            <person name="Tangrot J."/>
            <person name="Rosling A."/>
        </authorList>
    </citation>
    <scope>NUCLEOTIDE SEQUENCE [LARGE SCALE GENOMIC DNA]</scope>
    <source>
        <strain evidence="2 3">120-4 pot B 10/14</strain>
    </source>
</reference>
<keyword evidence="3" id="KW-1185">Reference proteome</keyword>
<evidence type="ECO:0000313" key="3">
    <source>
        <dbReference type="Proteomes" id="UP000789901"/>
    </source>
</evidence>
<protein>
    <submittedName>
        <fullName evidence="2">20165_t:CDS:1</fullName>
    </submittedName>
</protein>
<sequence>TNQISIDVLTDASESGSEDSDTCYEEQSNNQLITTNKTATQVNETNSSSHLQSQNNIADINYVWQTTNEQLHMMIEKVHYVSILHILQLEQDNIATKTTDLKIKIATYETENTNLRIDNIKYNSKFTALEKECTELRSKNVELKSINEGLEKENFKLKSMNTNLGAQIADSKLKIKELNQKEMDLQIQLTSLKARLNDLNDQHMAILTKNEKDEKAIKELEKELKETIFEKDKVEKRLLAIIDDRNVGIKSMNEKIAKLESEKLQLIMEQKKEKN</sequence>
<feature type="coiled-coil region" evidence="1">
    <location>
        <begin position="133"/>
        <end position="269"/>
    </location>
</feature>
<keyword evidence="1" id="KW-0175">Coiled coil</keyword>